<proteinExistence type="inferred from homology"/>
<evidence type="ECO:0000256" key="5">
    <source>
        <dbReference type="ARBA" id="ARBA00034545"/>
    </source>
</evidence>
<dbReference type="InterPro" id="IPR029063">
    <property type="entry name" value="SAM-dependent_MTases_sf"/>
</dbReference>
<keyword evidence="2" id="KW-0949">S-adenosyl-L-methionine</keyword>
<protein>
    <recommendedName>
        <fullName evidence="5">Arsenite methyltransferase</fullName>
        <ecNumber evidence="4">2.1.1.137</ecNumber>
    </recommendedName>
</protein>
<sequence length="245" mass="26020">MESQDVKKIVKESYGKIAKTAGCGCGCGCTGNQAISKSIGYSDEEITAVPEANLGLGCGNPTAIGKIKAGDVVLDLGSGAGFDAFLAAKKVGVSGKVIGVDMTSEMIEKARKNAAQYNYKNVEFKLGDIENLPIENNSIDIIISNCVINLAPDKFKVFSEAYRVLKNGGRMYVSDIVLLEPLSLEQKNDEVLIAGCVSGALLKQDYVELIKKAGFTVNISAENKGISKQQYQGLPLESLAVEAIK</sequence>
<evidence type="ECO:0000256" key="4">
    <source>
        <dbReference type="ARBA" id="ARBA00034521"/>
    </source>
</evidence>
<dbReference type="NCBIfam" id="NF008823">
    <property type="entry name" value="PRK11873.1"/>
    <property type="match status" value="1"/>
</dbReference>
<dbReference type="Pfam" id="PF13847">
    <property type="entry name" value="Methyltransf_31"/>
    <property type="match status" value="1"/>
</dbReference>
<feature type="domain" description="Methyltransferase" evidence="9">
    <location>
        <begin position="68"/>
        <end position="214"/>
    </location>
</feature>
<dbReference type="AlphaFoldDB" id="A0A1G1YNX5"/>
<dbReference type="EC" id="2.1.1.137" evidence="4"/>
<gene>
    <name evidence="10" type="ORF">A3A24_03235</name>
</gene>
<comment type="caution">
    <text evidence="10">The sequence shown here is derived from an EMBL/GenBank/DDBJ whole genome shotgun (WGS) entry which is preliminary data.</text>
</comment>
<evidence type="ECO:0000256" key="6">
    <source>
        <dbReference type="ARBA" id="ARBA00047941"/>
    </source>
</evidence>
<dbReference type="EMBL" id="MHIP01000039">
    <property type="protein sequence ID" value="OGY54001.1"/>
    <property type="molecule type" value="Genomic_DNA"/>
</dbReference>
<keyword evidence="10" id="KW-0489">Methyltransferase</keyword>
<name>A0A1G1YNX5_9BACT</name>
<accession>A0A1G1YNX5</accession>
<evidence type="ECO:0000256" key="1">
    <source>
        <dbReference type="ARBA" id="ARBA00022679"/>
    </source>
</evidence>
<keyword evidence="1 10" id="KW-0808">Transferase</keyword>
<evidence type="ECO:0000256" key="3">
    <source>
        <dbReference type="ARBA" id="ARBA00034487"/>
    </source>
</evidence>
<organism evidence="10 11">
    <name type="scientific">Candidatus Buchananbacteria bacterium RIFCSPLOWO2_01_FULL_46_12</name>
    <dbReference type="NCBI Taxonomy" id="1797546"/>
    <lineage>
        <taxon>Bacteria</taxon>
        <taxon>Candidatus Buchananiibacteriota</taxon>
    </lineage>
</organism>
<comment type="similarity">
    <text evidence="3">Belongs to the methyltransferase superfamily. Arsenite methyltransferase family.</text>
</comment>
<dbReference type="InterPro" id="IPR026669">
    <property type="entry name" value="Arsenite_MeTrfase-like"/>
</dbReference>
<dbReference type="SUPFAM" id="SSF53335">
    <property type="entry name" value="S-adenosyl-L-methionine-dependent methyltransferases"/>
    <property type="match status" value="1"/>
</dbReference>
<dbReference type="GO" id="GO:0032259">
    <property type="term" value="P:methylation"/>
    <property type="evidence" value="ECO:0007669"/>
    <property type="project" value="UniProtKB-KW"/>
</dbReference>
<reference evidence="10 11" key="1">
    <citation type="journal article" date="2016" name="Nat. Commun.">
        <title>Thousands of microbial genomes shed light on interconnected biogeochemical processes in an aquifer system.</title>
        <authorList>
            <person name="Anantharaman K."/>
            <person name="Brown C.T."/>
            <person name="Hug L.A."/>
            <person name="Sharon I."/>
            <person name="Castelle C.J."/>
            <person name="Probst A.J."/>
            <person name="Thomas B.C."/>
            <person name="Singh A."/>
            <person name="Wilkins M.J."/>
            <person name="Karaoz U."/>
            <person name="Brodie E.L."/>
            <person name="Williams K.H."/>
            <person name="Hubbard S.S."/>
            <person name="Banfield J.F."/>
        </authorList>
    </citation>
    <scope>NUCLEOTIDE SEQUENCE [LARGE SCALE GENOMIC DNA]</scope>
</reference>
<comment type="catalytic activity">
    <reaction evidence="6">
        <text>arsenic triglutathione + [thioredoxin]-dithiol + S-adenosyl-L-methionine + 2 H2O = methylarsonous acid + [thioredoxin]-disulfide + 3 glutathione + S-adenosyl-L-homocysteine + H(+)</text>
        <dbReference type="Rhea" id="RHEA:69460"/>
        <dbReference type="Rhea" id="RHEA-COMP:10698"/>
        <dbReference type="Rhea" id="RHEA-COMP:10700"/>
        <dbReference type="ChEBI" id="CHEBI:15377"/>
        <dbReference type="ChEBI" id="CHEBI:15378"/>
        <dbReference type="ChEBI" id="CHEBI:17826"/>
        <dbReference type="ChEBI" id="CHEBI:29950"/>
        <dbReference type="ChEBI" id="CHEBI:50058"/>
        <dbReference type="ChEBI" id="CHEBI:57856"/>
        <dbReference type="ChEBI" id="CHEBI:57925"/>
        <dbReference type="ChEBI" id="CHEBI:59789"/>
        <dbReference type="ChEBI" id="CHEBI:183640"/>
        <dbReference type="EC" id="2.1.1.137"/>
    </reaction>
</comment>
<dbReference type="PANTHER" id="PTHR43675:SF8">
    <property type="entry name" value="ARSENITE METHYLTRANSFERASE"/>
    <property type="match status" value="1"/>
</dbReference>
<comment type="catalytic activity">
    <reaction evidence="7">
        <text>arsenic triglutathione + 2 [thioredoxin]-dithiol + 2 S-adenosyl-L-methionine + H2O = dimethylarsinous acid + 2 [thioredoxin]-disulfide + 3 glutathione + 2 S-adenosyl-L-homocysteine + 2 H(+)</text>
        <dbReference type="Rhea" id="RHEA:69464"/>
        <dbReference type="Rhea" id="RHEA-COMP:10698"/>
        <dbReference type="Rhea" id="RHEA-COMP:10700"/>
        <dbReference type="ChEBI" id="CHEBI:15377"/>
        <dbReference type="ChEBI" id="CHEBI:15378"/>
        <dbReference type="ChEBI" id="CHEBI:23808"/>
        <dbReference type="ChEBI" id="CHEBI:29950"/>
        <dbReference type="ChEBI" id="CHEBI:50058"/>
        <dbReference type="ChEBI" id="CHEBI:57856"/>
        <dbReference type="ChEBI" id="CHEBI:57925"/>
        <dbReference type="ChEBI" id="CHEBI:59789"/>
        <dbReference type="ChEBI" id="CHEBI:183640"/>
        <dbReference type="EC" id="2.1.1.137"/>
    </reaction>
</comment>
<evidence type="ECO:0000256" key="7">
    <source>
        <dbReference type="ARBA" id="ARBA00047943"/>
    </source>
</evidence>
<dbReference type="GO" id="GO:0030791">
    <property type="term" value="F:arsenite methyltransferase activity"/>
    <property type="evidence" value="ECO:0007669"/>
    <property type="project" value="UniProtKB-EC"/>
</dbReference>
<evidence type="ECO:0000313" key="10">
    <source>
        <dbReference type="EMBL" id="OGY54001.1"/>
    </source>
</evidence>
<dbReference type="PANTHER" id="PTHR43675">
    <property type="entry name" value="ARSENITE METHYLTRANSFERASE"/>
    <property type="match status" value="1"/>
</dbReference>
<dbReference type="CDD" id="cd02440">
    <property type="entry name" value="AdoMet_MTases"/>
    <property type="match status" value="1"/>
</dbReference>
<evidence type="ECO:0000256" key="2">
    <source>
        <dbReference type="ARBA" id="ARBA00022691"/>
    </source>
</evidence>
<evidence type="ECO:0000259" key="9">
    <source>
        <dbReference type="Pfam" id="PF13847"/>
    </source>
</evidence>
<dbReference type="Proteomes" id="UP000176512">
    <property type="component" value="Unassembled WGS sequence"/>
</dbReference>
<evidence type="ECO:0000256" key="8">
    <source>
        <dbReference type="ARBA" id="ARBA00048428"/>
    </source>
</evidence>
<dbReference type="Gene3D" id="3.40.50.150">
    <property type="entry name" value="Vaccinia Virus protein VP39"/>
    <property type="match status" value="1"/>
</dbReference>
<evidence type="ECO:0000313" key="11">
    <source>
        <dbReference type="Proteomes" id="UP000176512"/>
    </source>
</evidence>
<comment type="catalytic activity">
    <reaction evidence="8">
        <text>arsenic triglutathione + 3 [thioredoxin]-dithiol + 3 S-adenosyl-L-methionine = trimethylarsine + 3 [thioredoxin]-disulfide + 3 glutathione + 3 S-adenosyl-L-homocysteine + 3 H(+)</text>
        <dbReference type="Rhea" id="RHEA:69432"/>
        <dbReference type="Rhea" id="RHEA-COMP:10698"/>
        <dbReference type="Rhea" id="RHEA-COMP:10700"/>
        <dbReference type="ChEBI" id="CHEBI:15378"/>
        <dbReference type="ChEBI" id="CHEBI:27130"/>
        <dbReference type="ChEBI" id="CHEBI:29950"/>
        <dbReference type="ChEBI" id="CHEBI:50058"/>
        <dbReference type="ChEBI" id="CHEBI:57856"/>
        <dbReference type="ChEBI" id="CHEBI:57925"/>
        <dbReference type="ChEBI" id="CHEBI:59789"/>
        <dbReference type="ChEBI" id="CHEBI:183640"/>
        <dbReference type="EC" id="2.1.1.137"/>
    </reaction>
</comment>
<dbReference type="InterPro" id="IPR025714">
    <property type="entry name" value="Methyltranfer_dom"/>
</dbReference>